<evidence type="ECO:0000256" key="10">
    <source>
        <dbReference type="ARBA" id="ARBA00023279"/>
    </source>
</evidence>
<evidence type="ECO:0000256" key="9">
    <source>
        <dbReference type="ARBA" id="ARBA00023157"/>
    </source>
</evidence>
<accession>A0A250XMD8</accession>
<dbReference type="GO" id="GO:0005886">
    <property type="term" value="C:plasma membrane"/>
    <property type="evidence" value="ECO:0007669"/>
    <property type="project" value="UniProtKB-SubCell"/>
</dbReference>
<comment type="subcellular location">
    <subcellularLocation>
        <location evidence="1">Cell membrane</location>
        <topology evidence="1">Single-pass type I membrane protein</topology>
    </subcellularLocation>
</comment>
<keyword evidence="4" id="KW-0812">Transmembrane</keyword>
<keyword evidence="3" id="KW-1003">Cell membrane</keyword>
<dbReference type="GO" id="GO:0007338">
    <property type="term" value="P:single fertilization"/>
    <property type="evidence" value="ECO:0007669"/>
    <property type="project" value="UniProtKB-KW"/>
</dbReference>
<keyword evidence="13" id="KW-1185">Reference proteome</keyword>
<evidence type="ECO:0000256" key="7">
    <source>
        <dbReference type="ARBA" id="ARBA00023121"/>
    </source>
</evidence>
<keyword evidence="6" id="KW-1133">Transmembrane helix</keyword>
<dbReference type="Proteomes" id="UP000232323">
    <property type="component" value="Unassembled WGS sequence"/>
</dbReference>
<evidence type="ECO:0000256" key="2">
    <source>
        <dbReference type="ARBA" id="ARBA00010929"/>
    </source>
</evidence>
<dbReference type="PANTHER" id="PTHR31764">
    <property type="entry name" value="PROTEIN HAPLESS 2"/>
    <property type="match status" value="1"/>
</dbReference>
<dbReference type="InterPro" id="IPR018928">
    <property type="entry name" value="HAP2/GCS1_dom"/>
</dbReference>
<keyword evidence="10" id="KW-0278">Fertilization</keyword>
<keyword evidence="7" id="KW-0446">Lipid-binding</keyword>
<protein>
    <recommendedName>
        <fullName evidence="11">Generative cell specific-1/HAP2 domain-containing protein</fullName>
    </recommendedName>
</protein>
<name>A0A250XMD8_9CHLO</name>
<sequence length="231" mass="25294">MMGRRYDALRHQSLSVVRATPTLSCKHEIVATLSVGGGQTLGTSSLDFTISCVGSPNGNCPCPCNYIADAGCTCRDLEAPLTLVVTKSQVWASYPMQYLQSFNYKPYEAIVRPSNDQCSASGSNPTCGWYYVGSYQVPDSQGFVCDCSFTDVWDTTLGVANEQRTRANLDCDFFSNPLNILVGNPPCSAHCLMFDPLWYSVSSDGSCIKFEACLSIVQIIQVHLCDKHVFK</sequence>
<dbReference type="InterPro" id="IPR040326">
    <property type="entry name" value="HAP2/GCS1"/>
</dbReference>
<comment type="similarity">
    <text evidence="2">Belongs to the HAP2/GCS1 family.</text>
</comment>
<keyword evidence="9" id="KW-1015">Disulfide bond</keyword>
<evidence type="ECO:0000259" key="11">
    <source>
        <dbReference type="Pfam" id="PF10699"/>
    </source>
</evidence>
<keyword evidence="8" id="KW-0472">Membrane</keyword>
<evidence type="ECO:0000256" key="1">
    <source>
        <dbReference type="ARBA" id="ARBA00004251"/>
    </source>
</evidence>
<evidence type="ECO:0000313" key="12">
    <source>
        <dbReference type="EMBL" id="GAX84271.1"/>
    </source>
</evidence>
<gene>
    <name evidence="12" type="ORF">CEUSTIGMA_g11694.t1</name>
</gene>
<keyword evidence="5" id="KW-0732">Signal</keyword>
<reference evidence="12 13" key="1">
    <citation type="submission" date="2017-08" db="EMBL/GenBank/DDBJ databases">
        <title>Acidophilic green algal genome provides insights into adaptation to an acidic environment.</title>
        <authorList>
            <person name="Hirooka S."/>
            <person name="Hirose Y."/>
            <person name="Kanesaki Y."/>
            <person name="Higuchi S."/>
            <person name="Fujiwara T."/>
            <person name="Onuma R."/>
            <person name="Era A."/>
            <person name="Ohbayashi R."/>
            <person name="Uzuka A."/>
            <person name="Nozaki H."/>
            <person name="Yoshikawa H."/>
            <person name="Miyagishima S.Y."/>
        </authorList>
    </citation>
    <scope>NUCLEOTIDE SEQUENCE [LARGE SCALE GENOMIC DNA]</scope>
    <source>
        <strain evidence="12 13">NIES-2499</strain>
    </source>
</reference>
<dbReference type="EMBL" id="BEGY01000121">
    <property type="protein sequence ID" value="GAX84271.1"/>
    <property type="molecule type" value="Genomic_DNA"/>
</dbReference>
<proteinExistence type="inferred from homology"/>
<dbReference type="Pfam" id="PF10699">
    <property type="entry name" value="HAP2-GCS1"/>
    <property type="match status" value="1"/>
</dbReference>
<evidence type="ECO:0000256" key="4">
    <source>
        <dbReference type="ARBA" id="ARBA00022692"/>
    </source>
</evidence>
<dbReference type="PANTHER" id="PTHR31764:SF0">
    <property type="entry name" value="GENERATIVE CELL SPECIFIC-1_HAP2 DOMAIN-CONTAINING PROTEIN"/>
    <property type="match status" value="1"/>
</dbReference>
<dbReference type="STRING" id="1157962.A0A250XMD8"/>
<evidence type="ECO:0000256" key="6">
    <source>
        <dbReference type="ARBA" id="ARBA00022989"/>
    </source>
</evidence>
<evidence type="ECO:0000313" key="13">
    <source>
        <dbReference type="Proteomes" id="UP000232323"/>
    </source>
</evidence>
<dbReference type="GO" id="GO:0008289">
    <property type="term" value="F:lipid binding"/>
    <property type="evidence" value="ECO:0007669"/>
    <property type="project" value="UniProtKB-KW"/>
</dbReference>
<feature type="domain" description="Generative cell specific-1/HAP2" evidence="11">
    <location>
        <begin position="23"/>
        <end position="201"/>
    </location>
</feature>
<evidence type="ECO:0000256" key="3">
    <source>
        <dbReference type="ARBA" id="ARBA00022475"/>
    </source>
</evidence>
<comment type="caution">
    <text evidence="12">The sequence shown here is derived from an EMBL/GenBank/DDBJ whole genome shotgun (WGS) entry which is preliminary data.</text>
</comment>
<organism evidence="12 13">
    <name type="scientific">Chlamydomonas eustigma</name>
    <dbReference type="NCBI Taxonomy" id="1157962"/>
    <lineage>
        <taxon>Eukaryota</taxon>
        <taxon>Viridiplantae</taxon>
        <taxon>Chlorophyta</taxon>
        <taxon>core chlorophytes</taxon>
        <taxon>Chlorophyceae</taxon>
        <taxon>CS clade</taxon>
        <taxon>Chlamydomonadales</taxon>
        <taxon>Chlamydomonadaceae</taxon>
        <taxon>Chlamydomonas</taxon>
    </lineage>
</organism>
<dbReference type="AlphaFoldDB" id="A0A250XMD8"/>
<evidence type="ECO:0000256" key="8">
    <source>
        <dbReference type="ARBA" id="ARBA00023136"/>
    </source>
</evidence>
<dbReference type="OrthoDB" id="272303at2759"/>
<evidence type="ECO:0000256" key="5">
    <source>
        <dbReference type="ARBA" id="ARBA00022729"/>
    </source>
</evidence>